<gene>
    <name evidence="2" type="ORF">CI1B_61220</name>
</gene>
<protein>
    <recommendedName>
        <fullName evidence="4">DUF995 domain-containing protein</fullName>
    </recommendedName>
</protein>
<comment type="caution">
    <text evidence="2">The sequence shown here is derived from an EMBL/GenBank/DDBJ whole genome shotgun (WGS) entry which is preliminary data.</text>
</comment>
<evidence type="ECO:0008006" key="4">
    <source>
        <dbReference type="Google" id="ProtNLM"/>
    </source>
</evidence>
<organism evidence="2 3">
    <name type="scientific">Bradyrhizobium ivorense</name>
    <dbReference type="NCBI Taxonomy" id="2511166"/>
    <lineage>
        <taxon>Bacteria</taxon>
        <taxon>Pseudomonadati</taxon>
        <taxon>Pseudomonadota</taxon>
        <taxon>Alphaproteobacteria</taxon>
        <taxon>Hyphomicrobiales</taxon>
        <taxon>Nitrobacteraceae</taxon>
        <taxon>Bradyrhizobium</taxon>
    </lineage>
</organism>
<accession>A0A508TNP7</accession>
<evidence type="ECO:0000313" key="3">
    <source>
        <dbReference type="Proteomes" id="UP000328092"/>
    </source>
</evidence>
<keyword evidence="3" id="KW-1185">Reference proteome</keyword>
<proteinExistence type="predicted"/>
<evidence type="ECO:0000256" key="1">
    <source>
        <dbReference type="SAM" id="SignalP"/>
    </source>
</evidence>
<feature type="signal peptide" evidence="1">
    <location>
        <begin position="1"/>
        <end position="32"/>
    </location>
</feature>
<keyword evidence="1" id="KW-0732">Signal</keyword>
<dbReference type="EMBL" id="CAADFC020000025">
    <property type="protein sequence ID" value="VIO75826.1"/>
    <property type="molecule type" value="Genomic_DNA"/>
</dbReference>
<sequence length="144" mass="15877">MSAFCFSSFHILRCAKAWGICVAVLALGPAQAEDQFRMLDGKQIRARVVGMDITDGPHWSMHLRPDGALIGEESGSSWTGSWAIRNDRLCMTVPGSTSADCNEVWMSGKFIRMRANNDQETVNAMVVAHRAKRSDLPVPASRPR</sequence>
<name>A0A508TNP7_9BRAD</name>
<feature type="chain" id="PRO_5021236105" description="DUF995 domain-containing protein" evidence="1">
    <location>
        <begin position="33"/>
        <end position="144"/>
    </location>
</feature>
<dbReference type="AlphaFoldDB" id="A0A508TNP7"/>
<dbReference type="Proteomes" id="UP000328092">
    <property type="component" value="Unassembled WGS sequence"/>
</dbReference>
<reference evidence="2" key="1">
    <citation type="submission" date="2019-02" db="EMBL/GenBank/DDBJ databases">
        <authorList>
            <person name="Pothier F.J."/>
        </authorList>
    </citation>
    <scope>NUCLEOTIDE SEQUENCE</scope>
    <source>
        <strain evidence="2">CI-1B</strain>
    </source>
</reference>
<evidence type="ECO:0000313" key="2">
    <source>
        <dbReference type="EMBL" id="VIO75826.1"/>
    </source>
</evidence>